<dbReference type="GO" id="GO:0009325">
    <property type="term" value="C:nitrate reductase complex"/>
    <property type="evidence" value="ECO:0007669"/>
    <property type="project" value="InterPro"/>
</dbReference>
<comment type="similarity">
    <text evidence="4">Belongs to the prokaryotic molybdopterin-containing oxidoreductase family.</text>
</comment>
<evidence type="ECO:0000259" key="15">
    <source>
        <dbReference type="PROSITE" id="PS51669"/>
    </source>
</evidence>
<keyword evidence="7" id="KW-0004">4Fe-4S</keyword>
<evidence type="ECO:0000256" key="13">
    <source>
        <dbReference type="ARBA" id="ARBA00023136"/>
    </source>
</evidence>
<dbReference type="PROSITE" id="PS00551">
    <property type="entry name" value="MOLYBDOPTERIN_PROK_1"/>
    <property type="match status" value="1"/>
</dbReference>
<dbReference type="Pfam" id="PF01568">
    <property type="entry name" value="Molydop_binding"/>
    <property type="match status" value="1"/>
</dbReference>
<comment type="cofactor">
    <cofactor evidence="1">
        <name>Mo-bis(molybdopterin guanine dinucleotide)</name>
        <dbReference type="ChEBI" id="CHEBI:60539"/>
    </cofactor>
</comment>
<dbReference type="SMART" id="SM00926">
    <property type="entry name" value="Molybdop_Fe4S4"/>
    <property type="match status" value="1"/>
</dbReference>
<comment type="cofactor">
    <cofactor evidence="2">
        <name>[4Fe-4S] cluster</name>
        <dbReference type="ChEBI" id="CHEBI:49883"/>
    </cofactor>
</comment>
<dbReference type="GO" id="GO:0160182">
    <property type="term" value="F:nitrate reductase (quinone) activity"/>
    <property type="evidence" value="ECO:0007669"/>
    <property type="project" value="UniProtKB-EC"/>
</dbReference>
<evidence type="ECO:0000256" key="7">
    <source>
        <dbReference type="ARBA" id="ARBA00022485"/>
    </source>
</evidence>
<evidence type="ECO:0000256" key="4">
    <source>
        <dbReference type="ARBA" id="ARBA00010312"/>
    </source>
</evidence>
<accession>A0A1I2E5B2</accession>
<dbReference type="GO" id="GO:0051539">
    <property type="term" value="F:4 iron, 4 sulfur cluster binding"/>
    <property type="evidence" value="ECO:0007669"/>
    <property type="project" value="UniProtKB-KW"/>
</dbReference>
<name>A0A1I2E5B2_9BACI</name>
<evidence type="ECO:0000256" key="3">
    <source>
        <dbReference type="ARBA" id="ARBA00004202"/>
    </source>
</evidence>
<dbReference type="InterPro" id="IPR006468">
    <property type="entry name" value="NarG"/>
</dbReference>
<dbReference type="InterPro" id="IPR006656">
    <property type="entry name" value="Mopterin_OxRdtase"/>
</dbReference>
<evidence type="ECO:0000313" key="17">
    <source>
        <dbReference type="Proteomes" id="UP000199516"/>
    </source>
</evidence>
<dbReference type="NCBIfam" id="TIGR01580">
    <property type="entry name" value="narG"/>
    <property type="match status" value="1"/>
</dbReference>
<dbReference type="InterPro" id="IPR027467">
    <property type="entry name" value="MopterinOxRdtase_cofactor_BS"/>
</dbReference>
<dbReference type="SUPFAM" id="SSF53706">
    <property type="entry name" value="Formate dehydrogenase/DMSO reductase, domains 1-3"/>
    <property type="match status" value="1"/>
</dbReference>
<dbReference type="Gene3D" id="3.40.50.12440">
    <property type="match status" value="1"/>
</dbReference>
<dbReference type="GO" id="GO:0046872">
    <property type="term" value="F:metal ion binding"/>
    <property type="evidence" value="ECO:0007669"/>
    <property type="project" value="UniProtKB-KW"/>
</dbReference>
<dbReference type="PANTHER" id="PTHR43105:SF2">
    <property type="entry name" value="RESPIRATORY NITRATE REDUCTASE 2 ALPHA CHAIN"/>
    <property type="match status" value="1"/>
</dbReference>
<evidence type="ECO:0000256" key="9">
    <source>
        <dbReference type="ARBA" id="ARBA00022723"/>
    </source>
</evidence>
<dbReference type="Pfam" id="PF00384">
    <property type="entry name" value="Molybdopterin"/>
    <property type="match status" value="1"/>
</dbReference>
<evidence type="ECO:0000256" key="11">
    <source>
        <dbReference type="ARBA" id="ARBA00023004"/>
    </source>
</evidence>
<evidence type="ECO:0000256" key="14">
    <source>
        <dbReference type="ARBA" id="ARBA00048294"/>
    </source>
</evidence>
<sequence>MHIKEGVVAVKKKTPPFLQKLKFLGKTDTETEHSEMSPKPRTTEKYYRERWQHDKVVRSTHGVNCTGSCSWNIHVKDGIITWETQQTDYPSTGPGMPEYEPRSCPRGASFSWYTYSPQRVRYPYIRSALLQVWRSALSAEKDPVKAWESIISDPEQTNRYKKARGKGGFVRADWKEIETLISAQLIHTIQEYGPDRIFGFSPIPAMSMVSYAGGARFLNLIGGALLSFYDWYADLPPASPQVWGEQTDVPESSDWYNSSYLMIWGSNLPQTRTPDSHFMVEARYKGTKVVAVSPDYAEFVKFADDWLPVQAGMDGAIAMAMTHVILQEFYLEQHVPYFDQYAKQYTDLPYLITLKETKHGWKADRFLRASDLGMDTGKGEWKTVVYDKDASSFAVPNGSIGHRWDGEKNWNLQQSDVINNLEHISPVLTLAGHEDSVEEICMASFEQDDNRVYKNTVPVKKISSESGSTLVTTVFDLMCAQSGIERDFTGKKVPSRRYEEDRPYTPAWQEKYTGVGQGLVAQIAREFAQNAIDSKGRSMIVMGSGINHWYHSDTIYRAILNLVLLTGSQGVNGGGWAHYVGQEKVRPYEGWQNVAMARDWGGPARLQNGTSFFYFATEQWKYEEQKTRDLASPLEDTYKYQNLADYNVLAARLGWLPSYPQFNKNPITLHDSKNTPNETTANISEAVSNNEMDFAIESPNDPVNFPKTMFVWRANLIGSSAKGHEYFLKHLLGTHGHTFSSEEEDLETTEINLDIPSATGKLDLLVNLDFRMSGTGLYSDIVLPAATWYEKYDLSSTDMHPFVHPFNEAITPPWESRSDWDIFKHLAKKFSEMAKGHFPEKVYDAVASPLMHDSPDEIAQTFGHIPDWKERNEKPVPGVNFPKINIIEREFTKVYDKFITLGPKVKDAIGGKGITWEAKEEYEKLLNMLGPSRKSTHYSEYPALYNDKDAAEAILALSSTTNGSLAKKAWKQMEDKTGQKLSDLAEERTEEHITFDDITAQPRHVISSPVFSGSTTKNRRYSPFSTNVERLVPWRTLTGRQHFYLDHETMLEFGEELPIFKPPLKKASFYTEDNRPETDRKEITLRYLTPHYKWSYHSTYYDTLPMLTLFRGGPHVWMNNLDAEEAGIHDNDWLEMYNRNGVVVARAVTSHRLPRGVAFMYHVQDRLINVPGSRITKDRGGTFNSPTRIHIKPTQMIGGYAQLSYGFNYYGPTGNQRDEQVQIRRMDRSEVDWLED</sequence>
<comment type="catalytic activity">
    <reaction evidence="14">
        <text>nitrate + a quinol = a quinone + nitrite + H2O</text>
        <dbReference type="Rhea" id="RHEA:56144"/>
        <dbReference type="ChEBI" id="CHEBI:15377"/>
        <dbReference type="ChEBI" id="CHEBI:16301"/>
        <dbReference type="ChEBI" id="CHEBI:17632"/>
        <dbReference type="ChEBI" id="CHEBI:24646"/>
        <dbReference type="ChEBI" id="CHEBI:132124"/>
        <dbReference type="EC" id="1.7.5.1"/>
    </reaction>
</comment>
<keyword evidence="6" id="KW-1003">Cell membrane</keyword>
<dbReference type="GO" id="GO:0042126">
    <property type="term" value="P:nitrate metabolic process"/>
    <property type="evidence" value="ECO:0007669"/>
    <property type="project" value="InterPro"/>
</dbReference>
<dbReference type="InterPro" id="IPR006657">
    <property type="entry name" value="MoPterin_dinucl-bd_dom"/>
</dbReference>
<evidence type="ECO:0000256" key="2">
    <source>
        <dbReference type="ARBA" id="ARBA00001966"/>
    </source>
</evidence>
<keyword evidence="17" id="KW-1185">Reference proteome</keyword>
<proteinExistence type="inferred from homology"/>
<dbReference type="CDD" id="cd02776">
    <property type="entry name" value="MopB_CT_Nitrate-R-NarG-like"/>
    <property type="match status" value="1"/>
</dbReference>
<evidence type="ECO:0000256" key="12">
    <source>
        <dbReference type="ARBA" id="ARBA00023014"/>
    </source>
</evidence>
<dbReference type="PROSITE" id="PS51669">
    <property type="entry name" value="4FE4S_MOW_BIS_MGD"/>
    <property type="match status" value="1"/>
</dbReference>
<comment type="subcellular location">
    <subcellularLocation>
        <location evidence="3">Cell membrane</location>
        <topology evidence="3">Peripheral membrane protein</topology>
    </subcellularLocation>
</comment>
<dbReference type="PANTHER" id="PTHR43105">
    <property type="entry name" value="RESPIRATORY NITRATE REDUCTASE"/>
    <property type="match status" value="1"/>
</dbReference>
<dbReference type="InterPro" id="IPR037943">
    <property type="entry name" value="MopB_CT_Nitrate-R-NarG-like"/>
</dbReference>
<evidence type="ECO:0000313" key="16">
    <source>
        <dbReference type="EMBL" id="SFE88132.1"/>
    </source>
</evidence>
<keyword evidence="12" id="KW-0411">Iron-sulfur</keyword>
<keyword evidence="13" id="KW-0472">Membrane</keyword>
<evidence type="ECO:0000256" key="5">
    <source>
        <dbReference type="ARBA" id="ARBA00012500"/>
    </source>
</evidence>
<gene>
    <name evidence="16" type="ORF">SAMN05192532_105117</name>
</gene>
<dbReference type="STRING" id="930128.SAMN05192532_105117"/>
<evidence type="ECO:0000256" key="1">
    <source>
        <dbReference type="ARBA" id="ARBA00001942"/>
    </source>
</evidence>
<dbReference type="EMBL" id="FONT01000005">
    <property type="protein sequence ID" value="SFE88132.1"/>
    <property type="molecule type" value="Genomic_DNA"/>
</dbReference>
<keyword evidence="10" id="KW-0560">Oxidoreductase</keyword>
<reference evidence="16 17" key="1">
    <citation type="submission" date="2016-10" db="EMBL/GenBank/DDBJ databases">
        <authorList>
            <person name="de Groot N.N."/>
        </authorList>
    </citation>
    <scope>NUCLEOTIDE SEQUENCE [LARGE SCALE GENOMIC DNA]</scope>
    <source>
        <strain evidence="16 17">DSM 23995</strain>
    </source>
</reference>
<dbReference type="InterPro" id="IPR006963">
    <property type="entry name" value="Mopterin_OxRdtase_4Fe-4S_dom"/>
</dbReference>
<dbReference type="InterPro" id="IPR050123">
    <property type="entry name" value="Prok_molybdopt-oxidoreductase"/>
</dbReference>
<dbReference type="InterPro" id="IPR044906">
    <property type="entry name" value="Nitr_red_alph_N_sf"/>
</dbReference>
<evidence type="ECO:0000256" key="8">
    <source>
        <dbReference type="ARBA" id="ARBA00022505"/>
    </source>
</evidence>
<dbReference type="AlphaFoldDB" id="A0A1I2E5B2"/>
<protein>
    <recommendedName>
        <fullName evidence="5">nitrate reductase (quinone)</fullName>
        <ecNumber evidence="5">1.7.5.1</ecNumber>
    </recommendedName>
</protein>
<feature type="domain" description="4Fe-4S Mo/W bis-MGD-type" evidence="15">
    <location>
        <begin position="54"/>
        <end position="118"/>
    </location>
</feature>
<dbReference type="InterPro" id="IPR009010">
    <property type="entry name" value="Asp_de-COase-like_dom_sf"/>
</dbReference>
<organism evidence="16 17">
    <name type="scientific">Alteribacillus iranensis</name>
    <dbReference type="NCBI Taxonomy" id="930128"/>
    <lineage>
        <taxon>Bacteria</taxon>
        <taxon>Bacillati</taxon>
        <taxon>Bacillota</taxon>
        <taxon>Bacilli</taxon>
        <taxon>Bacillales</taxon>
        <taxon>Bacillaceae</taxon>
        <taxon>Alteribacillus</taxon>
    </lineage>
</organism>
<dbReference type="Proteomes" id="UP000199516">
    <property type="component" value="Unassembled WGS sequence"/>
</dbReference>
<dbReference type="Gene3D" id="4.10.1200.10">
    <property type="entry name" value="nitrate reductase tail"/>
    <property type="match status" value="1"/>
</dbReference>
<keyword evidence="9" id="KW-0479">Metal-binding</keyword>
<keyword evidence="11" id="KW-0408">Iron</keyword>
<keyword evidence="8" id="KW-0500">Molybdenum</keyword>
<dbReference type="GO" id="GO:0005886">
    <property type="term" value="C:plasma membrane"/>
    <property type="evidence" value="ECO:0007669"/>
    <property type="project" value="UniProtKB-SubCell"/>
</dbReference>
<dbReference type="CDD" id="cd02750">
    <property type="entry name" value="MopB_Nitrate-R-NarG-like"/>
    <property type="match status" value="1"/>
</dbReference>
<dbReference type="SUPFAM" id="SSF50692">
    <property type="entry name" value="ADC-like"/>
    <property type="match status" value="1"/>
</dbReference>
<evidence type="ECO:0000256" key="6">
    <source>
        <dbReference type="ARBA" id="ARBA00022475"/>
    </source>
</evidence>
<evidence type="ECO:0000256" key="10">
    <source>
        <dbReference type="ARBA" id="ARBA00023002"/>
    </source>
</evidence>
<dbReference type="EC" id="1.7.5.1" evidence="5"/>
<dbReference type="GO" id="GO:0043546">
    <property type="term" value="F:molybdopterin cofactor binding"/>
    <property type="evidence" value="ECO:0007669"/>
    <property type="project" value="InterPro"/>
</dbReference>